<dbReference type="InterPro" id="IPR000835">
    <property type="entry name" value="HTH_MarR-typ"/>
</dbReference>
<evidence type="ECO:0000313" key="6">
    <source>
        <dbReference type="Proteomes" id="UP000034753"/>
    </source>
</evidence>
<protein>
    <recommendedName>
        <fullName evidence="4">HTH marR-type domain-containing protein</fullName>
    </recommendedName>
</protein>
<name>A0A0G0YP45_9BACT</name>
<dbReference type="SMART" id="SM00347">
    <property type="entry name" value="HTH_MARR"/>
    <property type="match status" value="1"/>
</dbReference>
<gene>
    <name evidence="5" type="ORF">UU67_C0074G0008</name>
</gene>
<keyword evidence="1" id="KW-0805">Transcription regulation</keyword>
<dbReference type="PRINTS" id="PR00598">
    <property type="entry name" value="HTHMARR"/>
</dbReference>
<dbReference type="EMBL" id="LCBN01000074">
    <property type="protein sequence ID" value="KKS11391.1"/>
    <property type="molecule type" value="Genomic_DNA"/>
</dbReference>
<dbReference type="InterPro" id="IPR036390">
    <property type="entry name" value="WH_DNA-bd_sf"/>
</dbReference>
<feature type="domain" description="HTH marR-type" evidence="4">
    <location>
        <begin position="2"/>
        <end position="134"/>
    </location>
</feature>
<evidence type="ECO:0000256" key="3">
    <source>
        <dbReference type="ARBA" id="ARBA00023163"/>
    </source>
</evidence>
<evidence type="ECO:0000256" key="1">
    <source>
        <dbReference type="ARBA" id="ARBA00023015"/>
    </source>
</evidence>
<dbReference type="Proteomes" id="UP000034753">
    <property type="component" value="Unassembled WGS sequence"/>
</dbReference>
<dbReference type="SUPFAM" id="SSF46785">
    <property type="entry name" value="Winged helix' DNA-binding domain"/>
    <property type="match status" value="1"/>
</dbReference>
<evidence type="ECO:0000313" key="5">
    <source>
        <dbReference type="EMBL" id="KKS11391.1"/>
    </source>
</evidence>
<dbReference type="Pfam" id="PF01047">
    <property type="entry name" value="MarR"/>
    <property type="match status" value="1"/>
</dbReference>
<evidence type="ECO:0000259" key="4">
    <source>
        <dbReference type="PROSITE" id="PS50995"/>
    </source>
</evidence>
<accession>A0A0G0YP45</accession>
<keyword evidence="3" id="KW-0804">Transcription</keyword>
<dbReference type="PANTHER" id="PTHR42756">
    <property type="entry name" value="TRANSCRIPTIONAL REGULATOR, MARR"/>
    <property type="match status" value="1"/>
</dbReference>
<dbReference type="GO" id="GO:0003677">
    <property type="term" value="F:DNA binding"/>
    <property type="evidence" value="ECO:0007669"/>
    <property type="project" value="UniProtKB-KW"/>
</dbReference>
<dbReference type="InterPro" id="IPR036388">
    <property type="entry name" value="WH-like_DNA-bd_sf"/>
</dbReference>
<evidence type="ECO:0000256" key="2">
    <source>
        <dbReference type="ARBA" id="ARBA00023125"/>
    </source>
</evidence>
<dbReference type="Gene3D" id="1.10.10.10">
    <property type="entry name" value="Winged helix-like DNA-binding domain superfamily/Winged helix DNA-binding domain"/>
    <property type="match status" value="1"/>
</dbReference>
<dbReference type="GO" id="GO:0003700">
    <property type="term" value="F:DNA-binding transcription factor activity"/>
    <property type="evidence" value="ECO:0007669"/>
    <property type="project" value="InterPro"/>
</dbReference>
<organism evidence="5 6">
    <name type="scientific">Candidatus Daviesbacteria bacterium GW2011_GWB1_41_5</name>
    <dbReference type="NCBI Taxonomy" id="1618429"/>
    <lineage>
        <taxon>Bacteria</taxon>
        <taxon>Candidatus Daviesiibacteriota</taxon>
    </lineage>
</organism>
<keyword evidence="2" id="KW-0238">DNA-binding</keyword>
<dbReference type="PANTHER" id="PTHR42756:SF1">
    <property type="entry name" value="TRANSCRIPTIONAL REPRESSOR OF EMRAB OPERON"/>
    <property type="match status" value="1"/>
</dbReference>
<reference evidence="5 6" key="1">
    <citation type="journal article" date="2015" name="Nature">
        <title>rRNA introns, odd ribosomes, and small enigmatic genomes across a large radiation of phyla.</title>
        <authorList>
            <person name="Brown C.T."/>
            <person name="Hug L.A."/>
            <person name="Thomas B.C."/>
            <person name="Sharon I."/>
            <person name="Castelle C.J."/>
            <person name="Singh A."/>
            <person name="Wilkins M.J."/>
            <person name="Williams K.H."/>
            <person name="Banfield J.F."/>
        </authorList>
    </citation>
    <scope>NUCLEOTIDE SEQUENCE [LARGE SCALE GENOMIC DNA]</scope>
</reference>
<comment type="caution">
    <text evidence="5">The sequence shown here is derived from an EMBL/GenBank/DDBJ whole genome shotgun (WGS) entry which is preliminary data.</text>
</comment>
<dbReference type="PROSITE" id="PS50995">
    <property type="entry name" value="HTH_MARR_2"/>
    <property type="match status" value="1"/>
</dbReference>
<dbReference type="AlphaFoldDB" id="A0A0G0YP45"/>
<sequence>MAHTLVFHLIKVSKRIQNSLGFKTGEYALSSSEASALLIIDSKGDTSQIDIALKLHLKPASIVSLIDELEKLKLVKRQTQKKDRRKYEITLTEKGKEEVKKIRARTQTIENAIKSKLTASEASALLSILGKLSDDIDLISEKSIREEVKNEIPSAKRHVAS</sequence>
<proteinExistence type="predicted"/>